<dbReference type="PANTHER" id="PTHR10696:SF54">
    <property type="entry name" value="FAMILY OXIDOREDUCTASE, PUTATIVE (AFU_ORTHOLOGUE AFUA_4G13850)-RELATED"/>
    <property type="match status" value="1"/>
</dbReference>
<organism evidence="3 4">
    <name type="scientific">Polyplosphaeria fusca</name>
    <dbReference type="NCBI Taxonomy" id="682080"/>
    <lineage>
        <taxon>Eukaryota</taxon>
        <taxon>Fungi</taxon>
        <taxon>Dikarya</taxon>
        <taxon>Ascomycota</taxon>
        <taxon>Pezizomycotina</taxon>
        <taxon>Dothideomycetes</taxon>
        <taxon>Pleosporomycetidae</taxon>
        <taxon>Pleosporales</taxon>
        <taxon>Tetraplosphaeriaceae</taxon>
        <taxon>Polyplosphaeria</taxon>
    </lineage>
</organism>
<dbReference type="InterPro" id="IPR042098">
    <property type="entry name" value="TauD-like_sf"/>
</dbReference>
<dbReference type="EMBL" id="ML996155">
    <property type="protein sequence ID" value="KAF2733874.1"/>
    <property type="molecule type" value="Genomic_DNA"/>
</dbReference>
<dbReference type="AlphaFoldDB" id="A0A9P4V0U8"/>
<dbReference type="OrthoDB" id="272271at2759"/>
<keyword evidence="4" id="KW-1185">Reference proteome</keyword>
<comment type="caution">
    <text evidence="3">The sequence shown here is derived from an EMBL/GenBank/DDBJ whole genome shotgun (WGS) entry which is preliminary data.</text>
</comment>
<feature type="domain" description="TauD/TfdA-like" evidence="2">
    <location>
        <begin position="90"/>
        <end position="344"/>
    </location>
</feature>
<dbReference type="InterPro" id="IPR003819">
    <property type="entry name" value="TauD/TfdA-like"/>
</dbReference>
<sequence length="398" mass="45057">MLSNGPQEPVQPDIDYYPSIDKYRSRTEQRLRDGGLDTVLREGLPQFIDSPASWTASIIDEADSWLYYLSPEDIEEIKEATRRFQALGLPLSELAPETFPLPYLKTRIRAWSRGLHYGLGFVVVRGFPVDNLTAEERVIVFAGLSSYVGNVRARQDQGGAVLSHVTDMTRVHADAIGNPAFTAGSQAMHTDPGEIIAMFCVDTAAEGGESRIASSTALYNQLASQRPDLINTLSEDWILDGFGGVPKFTKRPILFVTPDNQVIVQFVRRALTGFREVPRSSDIPPITEAQAEALDALHFKALEQCISIRFEPGDFQFLNNLNILHSRTSFRDGDNHKRHLLRMWLRDEEYGWLLPKQLTETAHWKRLFELERAEQSFPLEPQVKSEKFDQPVRNESHC</sequence>
<dbReference type="Proteomes" id="UP000799444">
    <property type="component" value="Unassembled WGS sequence"/>
</dbReference>
<dbReference type="Gene3D" id="3.60.130.10">
    <property type="entry name" value="Clavaminate synthase-like"/>
    <property type="match status" value="1"/>
</dbReference>
<accession>A0A9P4V0U8</accession>
<dbReference type="Pfam" id="PF02668">
    <property type="entry name" value="TauD"/>
    <property type="match status" value="1"/>
</dbReference>
<evidence type="ECO:0000313" key="4">
    <source>
        <dbReference type="Proteomes" id="UP000799444"/>
    </source>
</evidence>
<dbReference type="SUPFAM" id="SSF51197">
    <property type="entry name" value="Clavaminate synthase-like"/>
    <property type="match status" value="1"/>
</dbReference>
<name>A0A9P4V0U8_9PLEO</name>
<dbReference type="PANTHER" id="PTHR10696">
    <property type="entry name" value="GAMMA-BUTYROBETAINE HYDROXYLASE-RELATED"/>
    <property type="match status" value="1"/>
</dbReference>
<evidence type="ECO:0000313" key="3">
    <source>
        <dbReference type="EMBL" id="KAF2733874.1"/>
    </source>
</evidence>
<gene>
    <name evidence="3" type="ORF">EJ04DRAFT_494497</name>
</gene>
<protein>
    <submittedName>
        <fullName evidence="3">TfdA family oxidoreductase</fullName>
    </submittedName>
</protein>
<reference evidence="3" key="1">
    <citation type="journal article" date="2020" name="Stud. Mycol.">
        <title>101 Dothideomycetes genomes: a test case for predicting lifestyles and emergence of pathogens.</title>
        <authorList>
            <person name="Haridas S."/>
            <person name="Albert R."/>
            <person name="Binder M."/>
            <person name="Bloem J."/>
            <person name="Labutti K."/>
            <person name="Salamov A."/>
            <person name="Andreopoulos B."/>
            <person name="Baker S."/>
            <person name="Barry K."/>
            <person name="Bills G."/>
            <person name="Bluhm B."/>
            <person name="Cannon C."/>
            <person name="Castanera R."/>
            <person name="Culley D."/>
            <person name="Daum C."/>
            <person name="Ezra D."/>
            <person name="Gonzalez J."/>
            <person name="Henrissat B."/>
            <person name="Kuo A."/>
            <person name="Liang C."/>
            <person name="Lipzen A."/>
            <person name="Lutzoni F."/>
            <person name="Magnuson J."/>
            <person name="Mondo S."/>
            <person name="Nolan M."/>
            <person name="Ohm R."/>
            <person name="Pangilinan J."/>
            <person name="Park H.-J."/>
            <person name="Ramirez L."/>
            <person name="Alfaro M."/>
            <person name="Sun H."/>
            <person name="Tritt A."/>
            <person name="Yoshinaga Y."/>
            <person name="Zwiers L.-H."/>
            <person name="Turgeon B."/>
            <person name="Goodwin S."/>
            <person name="Spatafora J."/>
            <person name="Crous P."/>
            <person name="Grigoriev I."/>
        </authorList>
    </citation>
    <scope>NUCLEOTIDE SEQUENCE</scope>
    <source>
        <strain evidence="3">CBS 125425</strain>
    </source>
</reference>
<proteinExistence type="predicted"/>
<dbReference type="GO" id="GO:0016491">
    <property type="term" value="F:oxidoreductase activity"/>
    <property type="evidence" value="ECO:0007669"/>
    <property type="project" value="UniProtKB-KW"/>
</dbReference>
<keyword evidence="1" id="KW-0560">Oxidoreductase</keyword>
<evidence type="ECO:0000256" key="1">
    <source>
        <dbReference type="ARBA" id="ARBA00023002"/>
    </source>
</evidence>
<dbReference type="InterPro" id="IPR050411">
    <property type="entry name" value="AlphaKG_dependent_hydroxylases"/>
</dbReference>
<evidence type="ECO:0000259" key="2">
    <source>
        <dbReference type="Pfam" id="PF02668"/>
    </source>
</evidence>